<protein>
    <submittedName>
        <fullName evidence="1">Uncharacterized protein</fullName>
    </submittedName>
</protein>
<reference evidence="1 2" key="1">
    <citation type="submission" date="2013-01" db="EMBL/GenBank/DDBJ databases">
        <title>The Genome Sequence of Clostridium colicanis 209318.</title>
        <authorList>
            <consortium name="The Broad Institute Genome Sequencing Platform"/>
            <person name="Earl A."/>
            <person name="Ward D."/>
            <person name="Feldgarden M."/>
            <person name="Gevers D."/>
            <person name="Courvalin P."/>
            <person name="Lambert T."/>
            <person name="Walker B."/>
            <person name="Young S.K."/>
            <person name="Zeng Q."/>
            <person name="Gargeya S."/>
            <person name="Fitzgerald M."/>
            <person name="Haas B."/>
            <person name="Abouelleil A."/>
            <person name="Alvarado L."/>
            <person name="Arachchi H.M."/>
            <person name="Berlin A.M."/>
            <person name="Chapman S.B."/>
            <person name="Dewar J."/>
            <person name="Goldberg J."/>
            <person name="Griggs A."/>
            <person name="Gujja S."/>
            <person name="Hansen M."/>
            <person name="Howarth C."/>
            <person name="Imamovic A."/>
            <person name="Larimer J."/>
            <person name="McCowan C."/>
            <person name="Murphy C."/>
            <person name="Neiman D."/>
            <person name="Pearson M."/>
            <person name="Priest M."/>
            <person name="Roberts A."/>
            <person name="Saif S."/>
            <person name="Shea T."/>
            <person name="Sisk P."/>
            <person name="Sykes S."/>
            <person name="Wortman J."/>
            <person name="Nusbaum C."/>
            <person name="Birren B."/>
        </authorList>
    </citation>
    <scope>NUCLEOTIDE SEQUENCE [LARGE SCALE GENOMIC DNA]</scope>
    <source>
        <strain evidence="1 2">209318</strain>
    </source>
</reference>
<accession>N9W7C1</accession>
<evidence type="ECO:0000313" key="1">
    <source>
        <dbReference type="EMBL" id="ENY98764.1"/>
    </source>
</evidence>
<dbReference type="RefSeq" id="WP_002599762.1">
    <property type="nucleotide sequence ID" value="NZ_KB850960.1"/>
</dbReference>
<organism evidence="1 2">
    <name type="scientific">Clostridium thermobutyricum</name>
    <dbReference type="NCBI Taxonomy" id="29372"/>
    <lineage>
        <taxon>Bacteria</taxon>
        <taxon>Bacillati</taxon>
        <taxon>Bacillota</taxon>
        <taxon>Clostridia</taxon>
        <taxon>Eubacteriales</taxon>
        <taxon>Clostridiaceae</taxon>
        <taxon>Clostridium</taxon>
    </lineage>
</organism>
<dbReference type="PATRIC" id="fig|999411.4.peg.3235"/>
<comment type="caution">
    <text evidence="1">The sequence shown here is derived from an EMBL/GenBank/DDBJ whole genome shotgun (WGS) entry which is preliminary data.</text>
</comment>
<proteinExistence type="predicted"/>
<evidence type="ECO:0000313" key="2">
    <source>
        <dbReference type="Proteomes" id="UP000013097"/>
    </source>
</evidence>
<sequence>MNFNANVKQFYTSPEILATEKNLVSFTVTVSDSSISGNAEGKKVVPRGSLLASDGTIKNDGTVIGILANDVDVTSGPQPGSLIVEGYILKDRLPVKPAQLAIDALKKITFR</sequence>
<dbReference type="Proteomes" id="UP000013097">
    <property type="component" value="Unassembled WGS sequence"/>
</dbReference>
<dbReference type="eggNOG" id="ENOG5033B23">
    <property type="taxonomic scope" value="Bacteria"/>
</dbReference>
<dbReference type="AlphaFoldDB" id="N9W7C1"/>
<dbReference type="HOGENOM" id="CLU_162007_0_0_9"/>
<keyword evidence="2" id="KW-1185">Reference proteome</keyword>
<gene>
    <name evidence="1" type="ORF">HMPREF1092_03322</name>
</gene>
<dbReference type="EMBL" id="AGYT01000026">
    <property type="protein sequence ID" value="ENY98764.1"/>
    <property type="molecule type" value="Genomic_DNA"/>
</dbReference>
<name>N9W7C1_9CLOT</name>